<keyword evidence="2" id="KW-0812">Transmembrane</keyword>
<dbReference type="STRING" id="285458.BGM19_22490"/>
<dbReference type="OrthoDB" id="4247899at2"/>
<dbReference type="Proteomes" id="UP000095759">
    <property type="component" value="Unassembled WGS sequence"/>
</dbReference>
<evidence type="ECO:0000313" key="3">
    <source>
        <dbReference type="EMBL" id="OEJ25492.1"/>
    </source>
</evidence>
<evidence type="ECO:0000313" key="4">
    <source>
        <dbReference type="Proteomes" id="UP000095759"/>
    </source>
</evidence>
<sequence>MSRRTPLPPPPPPQHLRAWPGPEAMSADRERAMDELTARGLGPGRWVRFWLLVGGAALGWGMVGAALESFEGPGDPLTAVFAAGFGAIGLAGVVTCWIFLGMGVRRDRTIRQLLVAWAEVGREYGLSATRWRLPGLSLAWLLSALVVCGLGLWSSLGFAVTARPGSETYVDAVFSFGLGVILWVAGLIGAAKAVGHYRWAVRVGPVGARSGAKV</sequence>
<feature type="region of interest" description="Disordered" evidence="1">
    <location>
        <begin position="1"/>
        <end position="20"/>
    </location>
</feature>
<dbReference type="RefSeq" id="WP_069930513.1">
    <property type="nucleotide sequence ID" value="NZ_MEHI01000001.1"/>
</dbReference>
<gene>
    <name evidence="3" type="ORF">AS594_14320</name>
</gene>
<evidence type="ECO:0000256" key="1">
    <source>
        <dbReference type="SAM" id="MobiDB-lite"/>
    </source>
</evidence>
<feature type="transmembrane region" description="Helical" evidence="2">
    <location>
        <begin position="138"/>
        <end position="160"/>
    </location>
</feature>
<keyword evidence="4" id="KW-1185">Reference proteome</keyword>
<reference evidence="3 4" key="1">
    <citation type="submission" date="2016-08" db="EMBL/GenBank/DDBJ databases">
        <title>Complete genome sequence of Streptomyces agglomeratus strain 6-3-2, a novel anti-MRSA actinomycete isolated from Wuli of Tebit, China.</title>
        <authorList>
            <person name="Chen X."/>
        </authorList>
    </citation>
    <scope>NUCLEOTIDE SEQUENCE [LARGE SCALE GENOMIC DNA]</scope>
    <source>
        <strain evidence="3 4">6-3-2</strain>
    </source>
</reference>
<dbReference type="AlphaFoldDB" id="A0A1E5P7I6"/>
<protein>
    <submittedName>
        <fullName evidence="3">Uncharacterized protein</fullName>
    </submittedName>
</protein>
<name>A0A1E5P7I6_9ACTN</name>
<proteinExistence type="predicted"/>
<keyword evidence="2" id="KW-1133">Transmembrane helix</keyword>
<feature type="transmembrane region" description="Helical" evidence="2">
    <location>
        <begin position="49"/>
        <end position="67"/>
    </location>
</feature>
<dbReference type="EMBL" id="MEHJ01000001">
    <property type="protein sequence ID" value="OEJ25492.1"/>
    <property type="molecule type" value="Genomic_DNA"/>
</dbReference>
<keyword evidence="2" id="KW-0472">Membrane</keyword>
<feature type="compositionally biased region" description="Pro residues" evidence="1">
    <location>
        <begin position="1"/>
        <end position="14"/>
    </location>
</feature>
<accession>A0A1E5P7I6</accession>
<feature type="transmembrane region" description="Helical" evidence="2">
    <location>
        <begin position="172"/>
        <end position="194"/>
    </location>
</feature>
<feature type="transmembrane region" description="Helical" evidence="2">
    <location>
        <begin position="79"/>
        <end position="100"/>
    </location>
</feature>
<evidence type="ECO:0000256" key="2">
    <source>
        <dbReference type="SAM" id="Phobius"/>
    </source>
</evidence>
<organism evidence="3 4">
    <name type="scientific">Streptomyces agglomeratus</name>
    <dbReference type="NCBI Taxonomy" id="285458"/>
    <lineage>
        <taxon>Bacteria</taxon>
        <taxon>Bacillati</taxon>
        <taxon>Actinomycetota</taxon>
        <taxon>Actinomycetes</taxon>
        <taxon>Kitasatosporales</taxon>
        <taxon>Streptomycetaceae</taxon>
        <taxon>Streptomyces</taxon>
    </lineage>
</organism>
<comment type="caution">
    <text evidence="3">The sequence shown here is derived from an EMBL/GenBank/DDBJ whole genome shotgun (WGS) entry which is preliminary data.</text>
</comment>